<evidence type="ECO:0000313" key="7">
    <source>
        <dbReference type="Proteomes" id="UP000199700"/>
    </source>
</evidence>
<keyword evidence="7" id="KW-1185">Reference proteome</keyword>
<keyword evidence="2" id="KW-0547">Nucleotide-binding</keyword>
<dbReference type="OrthoDB" id="3787729at2"/>
<dbReference type="AlphaFoldDB" id="A0A1H1W3Z6"/>
<keyword evidence="1" id="KW-0808">Transferase</keyword>
<reference evidence="6" key="1">
    <citation type="submission" date="2016-10" db="EMBL/GenBank/DDBJ databases">
        <authorList>
            <person name="Varghese N."/>
            <person name="Submissions S."/>
        </authorList>
    </citation>
    <scope>NUCLEOTIDE SEQUENCE [LARGE SCALE GENOMIC DNA]</scope>
    <source>
        <strain evidence="6">DSM 22082</strain>
    </source>
</reference>
<gene>
    <name evidence="6" type="ORF">SAMN04489751_3238</name>
</gene>
<keyword evidence="4" id="KW-0067">ATP-binding</keyword>
<accession>A0A1H1W3Z6</accession>
<dbReference type="InterPro" id="IPR040999">
    <property type="entry name" value="Mak_N_cap"/>
</dbReference>
<dbReference type="EMBL" id="LT629739">
    <property type="protein sequence ID" value="SDS92018.1"/>
    <property type="molecule type" value="Genomic_DNA"/>
</dbReference>
<keyword evidence="3" id="KW-0418">Kinase</keyword>
<proteinExistence type="predicted"/>
<dbReference type="GO" id="GO:0016301">
    <property type="term" value="F:kinase activity"/>
    <property type="evidence" value="ECO:0007669"/>
    <property type="project" value="UniProtKB-KW"/>
</dbReference>
<sequence>MADIFNAQINPGKLEIVSAWLSKQERSAGTDVTPEALTQLSSYRFDDPAGEVGAEIHIVASGDRVFQVPLTYRGEPLAGADEHLISTMEHSILGKRWVYAGMGDPLFRQRLDHAIATADNSARQFRVDDEGNRVEEITDVAHAWGTGPLAGAEDVEMLYELSLDSPAEGTEAGLLLGRWSGQDSRVVLAVMV</sequence>
<evidence type="ECO:0000259" key="5">
    <source>
        <dbReference type="Pfam" id="PF18085"/>
    </source>
</evidence>
<evidence type="ECO:0000256" key="3">
    <source>
        <dbReference type="ARBA" id="ARBA00022777"/>
    </source>
</evidence>
<dbReference type="STRING" id="629680.SAMN04489751_3238"/>
<name>A0A1H1W3Z6_BRESA</name>
<evidence type="ECO:0000256" key="2">
    <source>
        <dbReference type="ARBA" id="ARBA00022741"/>
    </source>
</evidence>
<feature type="domain" description="Maltokinase N-terminal cap" evidence="5">
    <location>
        <begin position="20"/>
        <end position="104"/>
    </location>
</feature>
<protein>
    <recommendedName>
        <fullName evidence="5">Maltokinase N-terminal cap domain-containing protein</fullName>
    </recommendedName>
</protein>
<dbReference type="Proteomes" id="UP000199700">
    <property type="component" value="Chromosome"/>
</dbReference>
<organism evidence="6 7">
    <name type="scientific">Brevibacterium sandarakinum</name>
    <dbReference type="NCBI Taxonomy" id="629680"/>
    <lineage>
        <taxon>Bacteria</taxon>
        <taxon>Bacillati</taxon>
        <taxon>Actinomycetota</taxon>
        <taxon>Actinomycetes</taxon>
        <taxon>Micrococcales</taxon>
        <taxon>Brevibacteriaceae</taxon>
        <taxon>Brevibacterium</taxon>
    </lineage>
</organism>
<evidence type="ECO:0000256" key="1">
    <source>
        <dbReference type="ARBA" id="ARBA00022679"/>
    </source>
</evidence>
<evidence type="ECO:0000313" key="6">
    <source>
        <dbReference type="EMBL" id="SDS92018.1"/>
    </source>
</evidence>
<dbReference type="RefSeq" id="WP_092107146.1">
    <property type="nucleotide sequence ID" value="NZ_LT629739.1"/>
</dbReference>
<dbReference type="GO" id="GO:0005524">
    <property type="term" value="F:ATP binding"/>
    <property type="evidence" value="ECO:0007669"/>
    <property type="project" value="UniProtKB-KW"/>
</dbReference>
<evidence type="ECO:0000256" key="4">
    <source>
        <dbReference type="ARBA" id="ARBA00022840"/>
    </source>
</evidence>
<dbReference type="Pfam" id="PF18085">
    <property type="entry name" value="Mak_N_cap"/>
    <property type="match status" value="1"/>
</dbReference>